<keyword evidence="16" id="KW-0675">Receptor</keyword>
<sequence length="764" mass="82750">MTILNRKLTYTTTALCSGTVLSLALCGAAIAQETPGNAAQNANEIIVTAQKREERLKDVPVPITAIRSDSLLAQNQTKAQDFFSTIPAVNLQFQNGRAQLAIRGITTGPVTGNPTIGYTVDDVPYGSSTGQGGLFGSAPDLDPSELARIEVLRGPQGTLYGASSIGGLLKYVTIDPSTDKISGSVGGGVLLVKDGGGTLGYNLRGAINLPVGETFAVRASMFHRDEPGFIDNARTGRNDVNASKVTGGRVSALWKPSDSFSLKLGAMHQVRNIYGSSNADITTGSFSKQTDIAGAGRSRAENQMFSAVMNADLGTVNVASISAYSRSKNYDFIDFTNTGLTFFVFPPIFFPITEFGDNFRQGYDVDKFSQELRFSGGVGDNIDWIVGGFYTHEDAKYRVDANATNPNTGEIYGTPIQWRDSLKFDEWAAFGNATVRLSDKFDVQFGGRYSENTQNFKHRERNIFPVFDNDGNPILGQSQVIIANTDPRADGHSFTYQVSPRFKPSPDHMIYGRVASGYRPGGTNANCNSPLSAVPVPCQFKPDKIVNYELGAKGDLLDRLLSYDVSAFLIDWKDIQISQLVGENGFTYNGNAGRARSKGVEVSLEARPVEGLNVKAWLAYIDAKLAEDINSNALFGLKGDALPYNSKWSGRFSVDYVRPLSDSVTASFGASLTYVGNRRGEFVNKAPDGTAPDAPLRQVYPEYAALDLNAGLDINAFTVQVFLQNVTNKRGVIGGGFNNQTSFNPNWFNYTQPRTIGLNVSHKF</sequence>
<dbReference type="InterPro" id="IPR000531">
    <property type="entry name" value="Beta-barrel_TonB"/>
</dbReference>
<keyword evidence="6" id="KW-0408">Iron</keyword>
<dbReference type="Pfam" id="PF00593">
    <property type="entry name" value="TonB_dep_Rec_b-barrel"/>
    <property type="match status" value="1"/>
</dbReference>
<evidence type="ECO:0000256" key="8">
    <source>
        <dbReference type="ARBA" id="ARBA00023077"/>
    </source>
</evidence>
<reference evidence="16 17" key="1">
    <citation type="submission" date="2020-08" db="EMBL/GenBank/DDBJ databases">
        <title>Genomic Encyclopedia of Type Strains, Phase IV (KMG-IV): sequencing the most valuable type-strain genomes for metagenomic binning, comparative biology and taxonomic classification.</title>
        <authorList>
            <person name="Goeker M."/>
        </authorList>
    </citation>
    <scope>NUCLEOTIDE SEQUENCE [LARGE SCALE GENOMIC DNA]</scope>
    <source>
        <strain evidence="16 17">DSM 14552</strain>
    </source>
</reference>
<comment type="caution">
    <text evidence="16">The sequence shown here is derived from an EMBL/GenBank/DDBJ whole genome shotgun (WGS) entry which is preliminary data.</text>
</comment>
<dbReference type="Pfam" id="PF07715">
    <property type="entry name" value="Plug"/>
    <property type="match status" value="1"/>
</dbReference>
<evidence type="ECO:0000256" key="3">
    <source>
        <dbReference type="ARBA" id="ARBA00022452"/>
    </source>
</evidence>
<dbReference type="GO" id="GO:0009279">
    <property type="term" value="C:cell outer membrane"/>
    <property type="evidence" value="ECO:0007669"/>
    <property type="project" value="UniProtKB-SubCell"/>
</dbReference>
<evidence type="ECO:0000313" key="16">
    <source>
        <dbReference type="EMBL" id="MBB3859395.1"/>
    </source>
</evidence>
<dbReference type="InterPro" id="IPR039426">
    <property type="entry name" value="TonB-dep_rcpt-like"/>
</dbReference>
<keyword evidence="4" id="KW-0410">Iron transport</keyword>
<dbReference type="Gene3D" id="2.40.170.20">
    <property type="entry name" value="TonB-dependent receptor, beta-barrel domain"/>
    <property type="match status" value="1"/>
</dbReference>
<feature type="signal peptide" evidence="13">
    <location>
        <begin position="1"/>
        <end position="31"/>
    </location>
</feature>
<evidence type="ECO:0000256" key="5">
    <source>
        <dbReference type="ARBA" id="ARBA00022692"/>
    </source>
</evidence>
<keyword evidence="9 11" id="KW-0472">Membrane</keyword>
<evidence type="ECO:0000256" key="10">
    <source>
        <dbReference type="ARBA" id="ARBA00023237"/>
    </source>
</evidence>
<dbReference type="RefSeq" id="WP_183611649.1">
    <property type="nucleotide sequence ID" value="NZ_JACICY010000001.1"/>
</dbReference>
<comment type="subcellular location">
    <subcellularLocation>
        <location evidence="1 11">Cell outer membrane</location>
        <topology evidence="1 11">Multi-pass membrane protein</topology>
    </subcellularLocation>
</comment>
<dbReference type="SUPFAM" id="SSF56935">
    <property type="entry name" value="Porins"/>
    <property type="match status" value="1"/>
</dbReference>
<feature type="chain" id="PRO_5031570208" evidence="13">
    <location>
        <begin position="32"/>
        <end position="764"/>
    </location>
</feature>
<keyword evidence="13" id="KW-0732">Signal</keyword>
<dbReference type="PROSITE" id="PS52016">
    <property type="entry name" value="TONB_DEPENDENT_REC_3"/>
    <property type="match status" value="1"/>
</dbReference>
<dbReference type="PANTHER" id="PTHR32552">
    <property type="entry name" value="FERRICHROME IRON RECEPTOR-RELATED"/>
    <property type="match status" value="1"/>
</dbReference>
<accession>A0A7W5ZX16</accession>
<keyword evidence="3 11" id="KW-1134">Transmembrane beta strand</keyword>
<dbReference type="AlphaFoldDB" id="A0A7W5ZX16"/>
<evidence type="ECO:0000259" key="15">
    <source>
        <dbReference type="Pfam" id="PF07715"/>
    </source>
</evidence>
<evidence type="ECO:0000256" key="9">
    <source>
        <dbReference type="ARBA" id="ARBA00023136"/>
    </source>
</evidence>
<evidence type="ECO:0000256" key="6">
    <source>
        <dbReference type="ARBA" id="ARBA00023004"/>
    </source>
</evidence>
<protein>
    <submittedName>
        <fullName evidence="16">Outer membrane receptor protein involved in Fe transport</fullName>
    </submittedName>
</protein>
<keyword evidence="7" id="KW-0406">Ion transport</keyword>
<dbReference type="GO" id="GO:0006826">
    <property type="term" value="P:iron ion transport"/>
    <property type="evidence" value="ECO:0007669"/>
    <property type="project" value="UniProtKB-KW"/>
</dbReference>
<gene>
    <name evidence="16" type="ORF">GGQ88_000635</name>
</gene>
<feature type="domain" description="TonB-dependent receptor plug" evidence="15">
    <location>
        <begin position="56"/>
        <end position="167"/>
    </location>
</feature>
<dbReference type="InterPro" id="IPR012910">
    <property type="entry name" value="Plug_dom"/>
</dbReference>
<dbReference type="InterPro" id="IPR036942">
    <property type="entry name" value="Beta-barrel_TonB_sf"/>
</dbReference>
<evidence type="ECO:0000256" key="7">
    <source>
        <dbReference type="ARBA" id="ARBA00023065"/>
    </source>
</evidence>
<dbReference type="CDD" id="cd01347">
    <property type="entry name" value="ligand_gated_channel"/>
    <property type="match status" value="1"/>
</dbReference>
<dbReference type="Proteomes" id="UP000562395">
    <property type="component" value="Unassembled WGS sequence"/>
</dbReference>
<organism evidence="16 17">
    <name type="scientific">Novosphingobium hassiacum</name>
    <dbReference type="NCBI Taxonomy" id="173676"/>
    <lineage>
        <taxon>Bacteria</taxon>
        <taxon>Pseudomonadati</taxon>
        <taxon>Pseudomonadota</taxon>
        <taxon>Alphaproteobacteria</taxon>
        <taxon>Sphingomonadales</taxon>
        <taxon>Sphingomonadaceae</taxon>
        <taxon>Novosphingobium</taxon>
    </lineage>
</organism>
<comment type="similarity">
    <text evidence="11 12">Belongs to the TonB-dependent receptor family.</text>
</comment>
<keyword evidence="17" id="KW-1185">Reference proteome</keyword>
<proteinExistence type="inferred from homology"/>
<keyword evidence="10 11" id="KW-0998">Cell outer membrane</keyword>
<name>A0A7W5ZX16_9SPHN</name>
<keyword evidence="2 11" id="KW-0813">Transport</keyword>
<evidence type="ECO:0000259" key="14">
    <source>
        <dbReference type="Pfam" id="PF00593"/>
    </source>
</evidence>
<evidence type="ECO:0000256" key="13">
    <source>
        <dbReference type="SAM" id="SignalP"/>
    </source>
</evidence>
<evidence type="ECO:0000256" key="1">
    <source>
        <dbReference type="ARBA" id="ARBA00004571"/>
    </source>
</evidence>
<evidence type="ECO:0000256" key="12">
    <source>
        <dbReference type="RuleBase" id="RU003357"/>
    </source>
</evidence>
<dbReference type="PANTHER" id="PTHR32552:SF81">
    <property type="entry name" value="TONB-DEPENDENT OUTER MEMBRANE RECEPTOR"/>
    <property type="match status" value="1"/>
</dbReference>
<feature type="domain" description="TonB-dependent receptor-like beta-barrel" evidence="14">
    <location>
        <begin position="283"/>
        <end position="726"/>
    </location>
</feature>
<keyword evidence="8 12" id="KW-0798">TonB box</keyword>
<keyword evidence="5 11" id="KW-0812">Transmembrane</keyword>
<evidence type="ECO:0000313" key="17">
    <source>
        <dbReference type="Proteomes" id="UP000562395"/>
    </source>
</evidence>
<dbReference type="EMBL" id="JACICY010000001">
    <property type="protein sequence ID" value="MBB3859395.1"/>
    <property type="molecule type" value="Genomic_DNA"/>
</dbReference>
<evidence type="ECO:0000256" key="4">
    <source>
        <dbReference type="ARBA" id="ARBA00022496"/>
    </source>
</evidence>
<evidence type="ECO:0000256" key="11">
    <source>
        <dbReference type="PROSITE-ProRule" id="PRU01360"/>
    </source>
</evidence>
<evidence type="ECO:0000256" key="2">
    <source>
        <dbReference type="ARBA" id="ARBA00022448"/>
    </source>
</evidence>